<dbReference type="Proteomes" id="UP001057402">
    <property type="component" value="Chromosome 12"/>
</dbReference>
<evidence type="ECO:0000313" key="1">
    <source>
        <dbReference type="EMBL" id="KAI4302173.1"/>
    </source>
</evidence>
<evidence type="ECO:0000313" key="2">
    <source>
        <dbReference type="Proteomes" id="UP001057402"/>
    </source>
</evidence>
<gene>
    <name evidence="1" type="ORF">MLD38_037955</name>
</gene>
<comment type="caution">
    <text evidence="1">The sequence shown here is derived from an EMBL/GenBank/DDBJ whole genome shotgun (WGS) entry which is preliminary data.</text>
</comment>
<sequence>MSRRKLHGTSLRRIIVVCSLRKRKVASSILAAGSSFPIRLVPFLCLSLTFRVMAAQASGTASARDSRAVVFCGLLCISMQTCLGLYWLSYKILVLRNTSSDSDSRCSGFSRGYVEGESAAPVSASREELDAKSVEVSIPDSEPTNVVAPEVDQPEVVFEPELYAVPLSTLNSIALRSSGNFHLDRESYCSYRGAEERRVSRILDQIQTCEISSKNEMSLERKKVHEYDAVLSTFRQHSIDRRTGQRMDSAMTNTGTAVDSQARAGQEAATATIGIVRTEAGEAEE</sequence>
<reference evidence="2" key="1">
    <citation type="journal article" date="2023" name="Front. Plant Sci.">
        <title>Chromosomal-level genome assembly of Melastoma candidum provides insights into trichome evolution.</title>
        <authorList>
            <person name="Zhong Y."/>
            <person name="Wu W."/>
            <person name="Sun C."/>
            <person name="Zou P."/>
            <person name="Liu Y."/>
            <person name="Dai S."/>
            <person name="Zhou R."/>
        </authorList>
    </citation>
    <scope>NUCLEOTIDE SEQUENCE [LARGE SCALE GENOMIC DNA]</scope>
</reference>
<organism evidence="1 2">
    <name type="scientific">Melastoma candidum</name>
    <dbReference type="NCBI Taxonomy" id="119954"/>
    <lineage>
        <taxon>Eukaryota</taxon>
        <taxon>Viridiplantae</taxon>
        <taxon>Streptophyta</taxon>
        <taxon>Embryophyta</taxon>
        <taxon>Tracheophyta</taxon>
        <taxon>Spermatophyta</taxon>
        <taxon>Magnoliopsida</taxon>
        <taxon>eudicotyledons</taxon>
        <taxon>Gunneridae</taxon>
        <taxon>Pentapetalae</taxon>
        <taxon>rosids</taxon>
        <taxon>malvids</taxon>
        <taxon>Myrtales</taxon>
        <taxon>Melastomataceae</taxon>
        <taxon>Melastomatoideae</taxon>
        <taxon>Melastomateae</taxon>
        <taxon>Melastoma</taxon>
    </lineage>
</organism>
<accession>A0ACB9KZQ6</accession>
<name>A0ACB9KZQ6_9MYRT</name>
<keyword evidence="2" id="KW-1185">Reference proteome</keyword>
<protein>
    <submittedName>
        <fullName evidence="1">Uncharacterized protein</fullName>
    </submittedName>
</protein>
<proteinExistence type="predicted"/>
<dbReference type="EMBL" id="CM042891">
    <property type="protein sequence ID" value="KAI4302173.1"/>
    <property type="molecule type" value="Genomic_DNA"/>
</dbReference>